<evidence type="ECO:0008006" key="4">
    <source>
        <dbReference type="Google" id="ProtNLM"/>
    </source>
</evidence>
<dbReference type="Pfam" id="PF04392">
    <property type="entry name" value="ABC_sub_bind"/>
    <property type="match status" value="1"/>
</dbReference>
<keyword evidence="1" id="KW-0732">Signal</keyword>
<name>A0A081C5Y8_VECG1</name>
<gene>
    <name evidence="2" type="ORF">U27_06980</name>
</gene>
<dbReference type="PANTHER" id="PTHR35271:SF1">
    <property type="entry name" value="ABC TRANSPORTER, SUBSTRATE-BINDING LIPOPROTEIN"/>
    <property type="match status" value="1"/>
</dbReference>
<protein>
    <recommendedName>
        <fullName evidence="4">ABC transporter substrate binding protein</fullName>
    </recommendedName>
</protein>
<dbReference type="STRING" id="1499967.U27_06980"/>
<dbReference type="Proteomes" id="UP000030661">
    <property type="component" value="Unassembled WGS sequence"/>
</dbReference>
<keyword evidence="3" id="KW-1185">Reference proteome</keyword>
<feature type="chain" id="PRO_5001755652" description="ABC transporter substrate binding protein" evidence="1">
    <location>
        <begin position="24"/>
        <end position="324"/>
    </location>
</feature>
<evidence type="ECO:0000256" key="1">
    <source>
        <dbReference type="SAM" id="SignalP"/>
    </source>
</evidence>
<evidence type="ECO:0000313" key="3">
    <source>
        <dbReference type="Proteomes" id="UP000030661"/>
    </source>
</evidence>
<organism evidence="2 3">
    <name type="scientific">Vecturithrix granuli</name>
    <dbReference type="NCBI Taxonomy" id="1499967"/>
    <lineage>
        <taxon>Bacteria</taxon>
        <taxon>Candidatus Moduliflexota</taxon>
        <taxon>Candidatus Vecturitrichia</taxon>
        <taxon>Candidatus Vecturitrichales</taxon>
        <taxon>Candidatus Vecturitrichaceae</taxon>
        <taxon>Candidatus Vecturithrix</taxon>
    </lineage>
</organism>
<dbReference type="PANTHER" id="PTHR35271">
    <property type="entry name" value="ABC TRANSPORTER, SUBSTRATE-BINDING LIPOPROTEIN-RELATED"/>
    <property type="match status" value="1"/>
</dbReference>
<evidence type="ECO:0000313" key="2">
    <source>
        <dbReference type="EMBL" id="GAK59993.1"/>
    </source>
</evidence>
<reference evidence="2 3" key="1">
    <citation type="journal article" date="2015" name="PeerJ">
        <title>First genomic representation of candidate bacterial phylum KSB3 points to enhanced environmental sensing as a trigger of wastewater bulking.</title>
        <authorList>
            <person name="Sekiguchi Y."/>
            <person name="Ohashi A."/>
            <person name="Parks D.H."/>
            <person name="Yamauchi T."/>
            <person name="Tyson G.W."/>
            <person name="Hugenholtz P."/>
        </authorList>
    </citation>
    <scope>NUCLEOTIDE SEQUENCE [LARGE SCALE GENOMIC DNA]</scope>
</reference>
<dbReference type="EMBL" id="DF820471">
    <property type="protein sequence ID" value="GAK59993.1"/>
    <property type="molecule type" value="Genomic_DNA"/>
</dbReference>
<accession>A0A081C5Y8</accession>
<dbReference type="HOGENOM" id="CLU_857020_0_0_0"/>
<sequence length="324" mass="35770">MRRCGFTISLMFCLLITMSGVQAQPIKIGVIHLLERPDFTLLRESFLDELNKKGYMVEVTTFNADSAMYSDTYPQRAAEEAQRMEAAGVQLIYCIATYHGVAQANLKIPVVDGMMFSPDLLKLATVKDDGKMYCIGNATGVLFGYSFKDIVAFARETLPDAKKMAYLYNPHSPVSRPLIEIEKEANPAGFEIVGREFTTKDEALSAIKEAVTNTQIAFITNDFGALGAEKPVIEFADANNYPLIVGIMRLVGENGVIAGIQYNWERAGRISAGKADQILKGTPANTIPLEYSDQFEIQLNLKNAAKLGIEIPYIWIESATNVIE</sequence>
<dbReference type="eggNOG" id="COG2984">
    <property type="taxonomic scope" value="Bacteria"/>
</dbReference>
<dbReference type="Gene3D" id="3.40.50.2300">
    <property type="match status" value="2"/>
</dbReference>
<feature type="signal peptide" evidence="1">
    <location>
        <begin position="1"/>
        <end position="23"/>
    </location>
</feature>
<dbReference type="InterPro" id="IPR007487">
    <property type="entry name" value="ABC_transpt-TYRBP-like"/>
</dbReference>
<proteinExistence type="predicted"/>
<dbReference type="AlphaFoldDB" id="A0A081C5Y8"/>